<dbReference type="InterPro" id="IPR013767">
    <property type="entry name" value="PAS_fold"/>
</dbReference>
<evidence type="ECO:0000259" key="10">
    <source>
        <dbReference type="PROSITE" id="PS50109"/>
    </source>
</evidence>
<evidence type="ECO:0000313" key="13">
    <source>
        <dbReference type="EMBL" id="NML45501.1"/>
    </source>
</evidence>
<evidence type="ECO:0000256" key="3">
    <source>
        <dbReference type="ARBA" id="ARBA00012438"/>
    </source>
</evidence>
<dbReference type="SMART" id="SM00091">
    <property type="entry name" value="PAS"/>
    <property type="match status" value="1"/>
</dbReference>
<dbReference type="EC" id="2.7.13.3" evidence="3"/>
<dbReference type="InterPro" id="IPR005467">
    <property type="entry name" value="His_kinase_dom"/>
</dbReference>
<dbReference type="PROSITE" id="PS50112">
    <property type="entry name" value="PAS"/>
    <property type="match status" value="1"/>
</dbReference>
<dbReference type="CDD" id="cd16922">
    <property type="entry name" value="HATPase_EvgS-ArcB-TorS-like"/>
    <property type="match status" value="1"/>
</dbReference>
<keyword evidence="4" id="KW-0597">Phosphoprotein</keyword>
<dbReference type="CDD" id="cd18774">
    <property type="entry name" value="PDC2_HK_sensor"/>
    <property type="match status" value="1"/>
</dbReference>
<sequence length="753" mass="83332">MSAFQPGRPRRMKRRRLLPLTTLGAWLAFAFSALSVLLTLLLALVIERTVSRDVAANIGSSLAELAQQTASRLDRGLFERHREILLMSERLRDADTWREVQADLDATRNSYRYYLWLGLTDEKGVVQAGSGGARKGDDVSQTPWFRSARAGNHLVDVHSGELPGASDGLPRQFDIAFPVQGTGITNGVLAAHVSWEWAKDVRQVIFGAAARRMDPLIVAADGSVLLGPPDAEGGKLQLASLQRAQARERGYLIEQWPNGQKYLVGFARSNGFLGSPGLGWYVLVRQELGTAYAPLRELQQRIAIAGALLAILFSIIGWFAARAVTRPLKELTAAARRLESGDPVEVPTSHGYREVEVLGTALKSMVERLHSKGDELATLNGQLEQRVQQRTAELQEAFERVQANEHRVQTIIESAQDPFIGTDLDGRVTDWSSRAEAVFGWAREEVVGRRISEVLVPPRYATNVEVTLEQVRRTGHSAALNRPVERVMIDRQGREFPVELRLGLVSTGEQRFFTAFVHDISRRKEVERMKDEFISTVSHELRTPLTAIYGSLNLLTSGMAGELPPDVMQLLTISHESTERLIRLINEMLDLEKIASGKIEYRMAAQPLRPLLEQAIRDTGAYAESMRVQFHLLPGADARIYGDADRLVQVCVNLLSNAAKFSPPGGEVEITLQVDEGKARVAVADHGPGVPPEFHERIFQRFAQADASDRRAQGGTGLGLAICRSIIEAHGGRMGFTSEPDVRTEFFFELPLA</sequence>
<evidence type="ECO:0000313" key="14">
    <source>
        <dbReference type="Proteomes" id="UP000541185"/>
    </source>
</evidence>
<dbReference type="InterPro" id="IPR036097">
    <property type="entry name" value="HisK_dim/P_sf"/>
</dbReference>
<keyword evidence="6" id="KW-0418">Kinase</keyword>
<dbReference type="GO" id="GO:0000155">
    <property type="term" value="F:phosphorelay sensor kinase activity"/>
    <property type="evidence" value="ECO:0007669"/>
    <property type="project" value="InterPro"/>
</dbReference>
<dbReference type="InterPro" id="IPR036890">
    <property type="entry name" value="HATPase_C_sf"/>
</dbReference>
<dbReference type="PROSITE" id="PS50885">
    <property type="entry name" value="HAMP"/>
    <property type="match status" value="1"/>
</dbReference>
<dbReference type="PANTHER" id="PTHR43047">
    <property type="entry name" value="TWO-COMPONENT HISTIDINE PROTEIN KINASE"/>
    <property type="match status" value="1"/>
</dbReference>
<evidence type="ECO:0000256" key="5">
    <source>
        <dbReference type="ARBA" id="ARBA00022679"/>
    </source>
</evidence>
<gene>
    <name evidence="13" type="ORF">HHL11_17240</name>
</gene>
<dbReference type="SUPFAM" id="SSF47384">
    <property type="entry name" value="Homodimeric domain of signal transducing histidine kinase"/>
    <property type="match status" value="1"/>
</dbReference>
<dbReference type="SUPFAM" id="SSF55874">
    <property type="entry name" value="ATPase domain of HSP90 chaperone/DNA topoisomerase II/histidine kinase"/>
    <property type="match status" value="1"/>
</dbReference>
<dbReference type="CDD" id="cd00082">
    <property type="entry name" value="HisKA"/>
    <property type="match status" value="1"/>
</dbReference>
<dbReference type="SUPFAM" id="SSF158472">
    <property type="entry name" value="HAMP domain-like"/>
    <property type="match status" value="1"/>
</dbReference>
<dbReference type="InterPro" id="IPR003660">
    <property type="entry name" value="HAMP_dom"/>
</dbReference>
<dbReference type="GO" id="GO:0005886">
    <property type="term" value="C:plasma membrane"/>
    <property type="evidence" value="ECO:0007669"/>
    <property type="project" value="UniProtKB-SubCell"/>
</dbReference>
<dbReference type="Gene3D" id="6.10.340.10">
    <property type="match status" value="1"/>
</dbReference>
<dbReference type="FunFam" id="3.30.565.10:FF:000006">
    <property type="entry name" value="Sensor histidine kinase WalK"/>
    <property type="match status" value="1"/>
</dbReference>
<dbReference type="CDD" id="cd06225">
    <property type="entry name" value="HAMP"/>
    <property type="match status" value="1"/>
</dbReference>
<dbReference type="Gene3D" id="3.30.565.10">
    <property type="entry name" value="Histidine kinase-like ATPase, C-terminal domain"/>
    <property type="match status" value="1"/>
</dbReference>
<comment type="caution">
    <text evidence="13">The sequence shown here is derived from an EMBL/GenBank/DDBJ whole genome shotgun (WGS) entry which is preliminary data.</text>
</comment>
<proteinExistence type="predicted"/>
<keyword evidence="9" id="KW-0812">Transmembrane</keyword>
<dbReference type="SMART" id="SM00387">
    <property type="entry name" value="HATPase_c"/>
    <property type="match status" value="1"/>
</dbReference>
<dbReference type="NCBIfam" id="TIGR00229">
    <property type="entry name" value="sensory_box"/>
    <property type="match status" value="1"/>
</dbReference>
<accession>A0A848H7Q3</accession>
<dbReference type="InterPro" id="IPR003661">
    <property type="entry name" value="HisK_dim/P_dom"/>
</dbReference>
<dbReference type="GO" id="GO:0006355">
    <property type="term" value="P:regulation of DNA-templated transcription"/>
    <property type="evidence" value="ECO:0007669"/>
    <property type="project" value="InterPro"/>
</dbReference>
<evidence type="ECO:0000256" key="2">
    <source>
        <dbReference type="ARBA" id="ARBA00004429"/>
    </source>
</evidence>
<dbReference type="PRINTS" id="PR00344">
    <property type="entry name" value="BCTRLSENSOR"/>
</dbReference>
<keyword evidence="5" id="KW-0808">Transferase</keyword>
<feature type="domain" description="HAMP" evidence="12">
    <location>
        <begin position="322"/>
        <end position="374"/>
    </location>
</feature>
<evidence type="ECO:0000256" key="9">
    <source>
        <dbReference type="SAM" id="Phobius"/>
    </source>
</evidence>
<evidence type="ECO:0000256" key="7">
    <source>
        <dbReference type="ARBA" id="ARBA00023012"/>
    </source>
</evidence>
<dbReference type="InterPro" id="IPR035965">
    <property type="entry name" value="PAS-like_dom_sf"/>
</dbReference>
<keyword evidence="9" id="KW-1133">Transmembrane helix</keyword>
<dbReference type="Gene3D" id="1.10.287.130">
    <property type="match status" value="1"/>
</dbReference>
<protein>
    <recommendedName>
        <fullName evidence="3">histidine kinase</fullName>
        <ecNumber evidence="3">2.7.13.3</ecNumber>
    </recommendedName>
</protein>
<dbReference type="PANTHER" id="PTHR43047:SF72">
    <property type="entry name" value="OSMOSENSING HISTIDINE PROTEIN KINASE SLN1"/>
    <property type="match status" value="1"/>
</dbReference>
<dbReference type="CDD" id="cd00130">
    <property type="entry name" value="PAS"/>
    <property type="match status" value="1"/>
</dbReference>
<dbReference type="SMART" id="SM00388">
    <property type="entry name" value="HisKA"/>
    <property type="match status" value="1"/>
</dbReference>
<evidence type="ECO:0000256" key="6">
    <source>
        <dbReference type="ARBA" id="ARBA00022777"/>
    </source>
</evidence>
<dbReference type="InterPro" id="IPR000014">
    <property type="entry name" value="PAS"/>
</dbReference>
<feature type="domain" description="Histidine kinase" evidence="10">
    <location>
        <begin position="536"/>
        <end position="753"/>
    </location>
</feature>
<dbReference type="FunFam" id="1.10.287.130:FF:000001">
    <property type="entry name" value="Two-component sensor histidine kinase"/>
    <property type="match status" value="1"/>
</dbReference>
<dbReference type="SMART" id="SM00304">
    <property type="entry name" value="HAMP"/>
    <property type="match status" value="1"/>
</dbReference>
<dbReference type="Pfam" id="PF00672">
    <property type="entry name" value="HAMP"/>
    <property type="match status" value="1"/>
</dbReference>
<dbReference type="AlphaFoldDB" id="A0A848H7Q3"/>
<dbReference type="PROSITE" id="PS50109">
    <property type="entry name" value="HIS_KIN"/>
    <property type="match status" value="1"/>
</dbReference>
<dbReference type="Proteomes" id="UP000541185">
    <property type="component" value="Unassembled WGS sequence"/>
</dbReference>
<evidence type="ECO:0000256" key="4">
    <source>
        <dbReference type="ARBA" id="ARBA00022553"/>
    </source>
</evidence>
<evidence type="ECO:0000259" key="11">
    <source>
        <dbReference type="PROSITE" id="PS50112"/>
    </source>
</evidence>
<dbReference type="Pfam" id="PF02518">
    <property type="entry name" value="HATPase_c"/>
    <property type="match status" value="1"/>
</dbReference>
<keyword evidence="7" id="KW-0902">Two-component regulatory system</keyword>
<dbReference type="Pfam" id="PF00512">
    <property type="entry name" value="HisKA"/>
    <property type="match status" value="1"/>
</dbReference>
<feature type="transmembrane region" description="Helical" evidence="9">
    <location>
        <begin position="302"/>
        <end position="321"/>
    </location>
</feature>
<evidence type="ECO:0000256" key="8">
    <source>
        <dbReference type="ARBA" id="ARBA00023136"/>
    </source>
</evidence>
<evidence type="ECO:0000259" key="12">
    <source>
        <dbReference type="PROSITE" id="PS50885"/>
    </source>
</evidence>
<reference evidence="13 14" key="1">
    <citation type="submission" date="2020-04" db="EMBL/GenBank/DDBJ databases">
        <title>Ramlibacter sp. G-1-2-2 isolated from soil.</title>
        <authorList>
            <person name="Dahal R.H."/>
        </authorList>
    </citation>
    <scope>NUCLEOTIDE SEQUENCE [LARGE SCALE GENOMIC DNA]</scope>
    <source>
        <strain evidence="13 14">G-1-2-2</strain>
    </source>
</reference>
<comment type="catalytic activity">
    <reaction evidence="1">
        <text>ATP + protein L-histidine = ADP + protein N-phospho-L-histidine.</text>
        <dbReference type="EC" id="2.7.13.3"/>
    </reaction>
</comment>
<dbReference type="InterPro" id="IPR004358">
    <property type="entry name" value="Sig_transdc_His_kin-like_C"/>
</dbReference>
<dbReference type="SUPFAM" id="SSF55785">
    <property type="entry name" value="PYP-like sensor domain (PAS domain)"/>
    <property type="match status" value="1"/>
</dbReference>
<keyword evidence="8 9" id="KW-0472">Membrane</keyword>
<dbReference type="EMBL" id="JABBFX010000001">
    <property type="protein sequence ID" value="NML45501.1"/>
    <property type="molecule type" value="Genomic_DNA"/>
</dbReference>
<evidence type="ECO:0000256" key="1">
    <source>
        <dbReference type="ARBA" id="ARBA00000085"/>
    </source>
</evidence>
<dbReference type="GO" id="GO:0009927">
    <property type="term" value="F:histidine phosphotransfer kinase activity"/>
    <property type="evidence" value="ECO:0007669"/>
    <property type="project" value="TreeGrafter"/>
</dbReference>
<organism evidence="13 14">
    <name type="scientific">Ramlibacter agri</name>
    <dbReference type="NCBI Taxonomy" id="2728837"/>
    <lineage>
        <taxon>Bacteria</taxon>
        <taxon>Pseudomonadati</taxon>
        <taxon>Pseudomonadota</taxon>
        <taxon>Betaproteobacteria</taxon>
        <taxon>Burkholderiales</taxon>
        <taxon>Comamonadaceae</taxon>
        <taxon>Ramlibacter</taxon>
    </lineage>
</organism>
<keyword evidence="14" id="KW-1185">Reference proteome</keyword>
<dbReference type="Gene3D" id="3.30.450.20">
    <property type="entry name" value="PAS domain"/>
    <property type="match status" value="2"/>
</dbReference>
<dbReference type="InterPro" id="IPR003594">
    <property type="entry name" value="HATPase_dom"/>
</dbReference>
<comment type="subcellular location">
    <subcellularLocation>
        <location evidence="2">Cell inner membrane</location>
        <topology evidence="2">Multi-pass membrane protein</topology>
    </subcellularLocation>
</comment>
<dbReference type="Pfam" id="PF00989">
    <property type="entry name" value="PAS"/>
    <property type="match status" value="1"/>
</dbReference>
<feature type="domain" description="PAS" evidence="11">
    <location>
        <begin position="404"/>
        <end position="475"/>
    </location>
</feature>
<name>A0A848H7Q3_9BURK</name>